<gene>
    <name evidence="8" type="ORF">C1876_15725</name>
    <name evidence="9" type="ORF">DMP09_12525</name>
</gene>
<dbReference type="GO" id="GO:0016491">
    <property type="term" value="F:oxidoreductase activity"/>
    <property type="evidence" value="ECO:0007669"/>
    <property type="project" value="UniProtKB-KW"/>
</dbReference>
<keyword evidence="2" id="KW-0479">Metal-binding</keyword>
<keyword evidence="10" id="KW-1185">Reference proteome</keyword>
<evidence type="ECO:0000256" key="6">
    <source>
        <dbReference type="ARBA" id="ARBA00023014"/>
    </source>
</evidence>
<dbReference type="GO" id="GO:0051536">
    <property type="term" value="F:iron-sulfur cluster binding"/>
    <property type="evidence" value="ECO:0007669"/>
    <property type="project" value="UniProtKB-KW"/>
</dbReference>
<keyword evidence="6" id="KW-0411">Iron-sulfur</keyword>
<dbReference type="Pfam" id="PF00384">
    <property type="entry name" value="Molybdopterin"/>
    <property type="match status" value="1"/>
</dbReference>
<evidence type="ECO:0000259" key="7">
    <source>
        <dbReference type="PROSITE" id="PS51669"/>
    </source>
</evidence>
<dbReference type="SUPFAM" id="SSF50692">
    <property type="entry name" value="ADC-like"/>
    <property type="match status" value="1"/>
</dbReference>
<keyword evidence="5" id="KW-0408">Iron</keyword>
<proteinExistence type="inferred from homology"/>
<reference evidence="8 10" key="1">
    <citation type="journal article" date="2018" name="Elife">
        <title>Discovery and characterization of a prevalent human gut bacterial enzyme sufficient for the inactivation of a family of plant toxins.</title>
        <authorList>
            <person name="Koppel N."/>
            <person name="Bisanz J.E."/>
            <person name="Pandelia M.E."/>
            <person name="Turnbaugh P.J."/>
            <person name="Balskus E.P."/>
        </authorList>
    </citation>
    <scope>NUCLEOTIDE SEQUENCE [LARGE SCALE GENOMIC DNA]</scope>
    <source>
        <strain evidence="8 10">DSM 16107</strain>
    </source>
</reference>
<dbReference type="SUPFAM" id="SSF53706">
    <property type="entry name" value="Formate dehydrogenase/DMSO reductase, domains 1-3"/>
    <property type="match status" value="1"/>
</dbReference>
<keyword evidence="4" id="KW-0560">Oxidoreductase</keyword>
<evidence type="ECO:0000256" key="3">
    <source>
        <dbReference type="ARBA" id="ARBA00022729"/>
    </source>
</evidence>
<dbReference type="InterPro" id="IPR006311">
    <property type="entry name" value="TAT_signal"/>
</dbReference>
<feature type="domain" description="4Fe-4S Mo/W bis-MGD-type" evidence="7">
    <location>
        <begin position="57"/>
        <end position="113"/>
    </location>
</feature>
<dbReference type="Gene3D" id="3.40.228.10">
    <property type="entry name" value="Dimethylsulfoxide Reductase, domain 2"/>
    <property type="match status" value="1"/>
</dbReference>
<dbReference type="PANTHER" id="PTHR43742">
    <property type="entry name" value="TRIMETHYLAMINE-N-OXIDE REDUCTASE"/>
    <property type="match status" value="1"/>
</dbReference>
<dbReference type="EMBL" id="QICC01000061">
    <property type="protein sequence ID" value="RNM40846.1"/>
    <property type="molecule type" value="Genomic_DNA"/>
</dbReference>
<evidence type="ECO:0000256" key="2">
    <source>
        <dbReference type="ARBA" id="ARBA00022723"/>
    </source>
</evidence>
<dbReference type="Gene3D" id="2.20.25.90">
    <property type="entry name" value="ADC-like domains"/>
    <property type="match status" value="1"/>
</dbReference>
<dbReference type="Gene3D" id="3.40.50.740">
    <property type="match status" value="1"/>
</dbReference>
<dbReference type="Proteomes" id="UP000253817">
    <property type="component" value="Unassembled WGS sequence"/>
</dbReference>
<name>A0A3N0IW02_9ACTN</name>
<organism evidence="9 11">
    <name type="scientific">Eggerthella sinensis</name>
    <dbReference type="NCBI Taxonomy" id="242230"/>
    <lineage>
        <taxon>Bacteria</taxon>
        <taxon>Bacillati</taxon>
        <taxon>Actinomycetota</taxon>
        <taxon>Coriobacteriia</taxon>
        <taxon>Eggerthellales</taxon>
        <taxon>Eggerthellaceae</taxon>
        <taxon>Eggerthella</taxon>
    </lineage>
</organism>
<reference evidence="9" key="3">
    <citation type="journal article" date="2019" name="Microbiol. Resour. Announc.">
        <title>Draft Genome Sequences of Type Strains of Gordonibacter faecihominis, Paraeggerthella hongkongensis, Parvibacter caecicola,Slackia equolifaciens, Slackia faecicanis, and Slackia isoflavoniconvertens.</title>
        <authorList>
            <person name="Danylec N."/>
            <person name="Stoll D.A."/>
            <person name="Dotsch A."/>
            <person name="Huch M."/>
        </authorList>
    </citation>
    <scope>NUCLEOTIDE SEQUENCE</scope>
    <source>
        <strain evidence="9">DSM 16107</strain>
    </source>
</reference>
<evidence type="ECO:0000313" key="10">
    <source>
        <dbReference type="Proteomes" id="UP000253817"/>
    </source>
</evidence>
<dbReference type="InterPro" id="IPR006963">
    <property type="entry name" value="Mopterin_OxRdtase_4Fe-4S_dom"/>
</dbReference>
<dbReference type="InterPro" id="IPR019546">
    <property type="entry name" value="TAT_signal_bac_arc"/>
</dbReference>
<evidence type="ECO:0000256" key="5">
    <source>
        <dbReference type="ARBA" id="ARBA00023004"/>
    </source>
</evidence>
<comment type="caution">
    <text evidence="9">The sequence shown here is derived from an EMBL/GenBank/DDBJ whole genome shotgun (WGS) entry which is preliminary data.</text>
</comment>
<dbReference type="Gene3D" id="2.40.40.20">
    <property type="match status" value="1"/>
</dbReference>
<dbReference type="InterPro" id="IPR006656">
    <property type="entry name" value="Mopterin_OxRdtase"/>
</dbReference>
<evidence type="ECO:0000313" key="8">
    <source>
        <dbReference type="EMBL" id="RDB65464.1"/>
    </source>
</evidence>
<evidence type="ECO:0000313" key="11">
    <source>
        <dbReference type="Proteomes" id="UP000270112"/>
    </source>
</evidence>
<accession>A0A3N0IW02</accession>
<dbReference type="InterPro" id="IPR009010">
    <property type="entry name" value="Asp_de-COase-like_dom_sf"/>
</dbReference>
<dbReference type="GO" id="GO:0043546">
    <property type="term" value="F:molybdopterin cofactor binding"/>
    <property type="evidence" value="ECO:0007669"/>
    <property type="project" value="InterPro"/>
</dbReference>
<dbReference type="GO" id="GO:0046872">
    <property type="term" value="F:metal ion binding"/>
    <property type="evidence" value="ECO:0007669"/>
    <property type="project" value="UniProtKB-KW"/>
</dbReference>
<protein>
    <submittedName>
        <fullName evidence="9">Molybdopterin oxidoreductase</fullName>
    </submittedName>
</protein>
<dbReference type="Proteomes" id="UP000270112">
    <property type="component" value="Unassembled WGS sequence"/>
</dbReference>
<dbReference type="InterPro" id="IPR006657">
    <property type="entry name" value="MoPterin_dinucl-bd_dom"/>
</dbReference>
<dbReference type="EMBL" id="PPTT01000037">
    <property type="protein sequence ID" value="RDB65464.1"/>
    <property type="molecule type" value="Genomic_DNA"/>
</dbReference>
<sequence>MLSRERKASNMTTPNSTINLSRRAFIGAAALGAAALAAGGLEAAAPEDAFAAETAGETYVYTSCPMCNQSVFCGLKGTVKDGKLVRVEGNDQHSKPTPCLKGLTSLQNVYDPNRLLYPMKRTNPKKGLGEDPQWERITWDEALSTIATEFNKAKETYGASSVTFHSGDPKEHLPMFCRVAALFGTPNVSWGGAQCAFAEMLAGILDFGGRTGSLPNADTKVHLQWGSNIAWSMYPQPTAYRGMLDAKKAGCKYIVIDTRLTPTAVQLADIYLQPRPGSDGALALAMGNVIVEEDLYDHDFVENWTEGFDEYKEYVKEFTPEKAEEITWVPADKIREAARMWAEGGQGTMWVSPHSTTHHSNGVQSTRAIHQLLGLMGYWDREGCNKLAPGITGTDDSSFQLKDVAKELLDQRAGVERWPVWSLTSTYYQNNGLLEYINDGLIHAGVFLGTNLMNFAQTTLIQEAVSTLDFAVAIDIHLNPWTHDYMDMVLPSAVCWERVAPFQTQPTGLIGSQAAMEPAGEAREDWQILLDLGCALGFEEECFHGDLKACMQAYLDAGGSGATVDDVQAALPGPYPLPSAGEWSPKQYEQKGFGTPSGKMEFKSGILEKCGFEGLAKYEEPHVSPVATPDLFKQYPLILTTGNRVPWYVHSKYRHTPWLNQFMPEPIVNISHEDAEARGLEQDDMVRIYNQLGEVQFKVNITNLMHPGNVEILHGWEQANSCLLIDRVFDPISGFPTFKDALCEIEKI</sequence>
<reference evidence="11" key="2">
    <citation type="submission" date="2018-05" db="EMBL/GenBank/DDBJ databases">
        <title>Genome Sequencing of selected type strains of the family Eggerthellaceae.</title>
        <authorList>
            <person name="Danylec N."/>
            <person name="Stoll D.A."/>
            <person name="Doetsch A."/>
            <person name="Huch M."/>
        </authorList>
    </citation>
    <scope>NUCLEOTIDE SEQUENCE [LARGE SCALE GENOMIC DNA]</scope>
    <source>
        <strain evidence="11">DSM 16107</strain>
    </source>
</reference>
<dbReference type="AlphaFoldDB" id="A0A3N0IW02"/>
<dbReference type="SMART" id="SM00926">
    <property type="entry name" value="Molybdop_Fe4S4"/>
    <property type="match status" value="1"/>
</dbReference>
<dbReference type="PROSITE" id="PS51318">
    <property type="entry name" value="TAT"/>
    <property type="match status" value="1"/>
</dbReference>
<dbReference type="PROSITE" id="PS51669">
    <property type="entry name" value="4FE4S_MOW_BIS_MGD"/>
    <property type="match status" value="1"/>
</dbReference>
<comment type="similarity">
    <text evidence="1">Belongs to the prokaryotic molybdopterin-containing oxidoreductase family.</text>
</comment>
<evidence type="ECO:0000313" key="9">
    <source>
        <dbReference type="EMBL" id="RNM40846.1"/>
    </source>
</evidence>
<evidence type="ECO:0000256" key="1">
    <source>
        <dbReference type="ARBA" id="ARBA00010312"/>
    </source>
</evidence>
<dbReference type="Pfam" id="PF01568">
    <property type="entry name" value="Molydop_binding"/>
    <property type="match status" value="1"/>
</dbReference>
<dbReference type="Pfam" id="PF04879">
    <property type="entry name" value="Molybdop_Fe4S4"/>
    <property type="match status" value="1"/>
</dbReference>
<dbReference type="InterPro" id="IPR050612">
    <property type="entry name" value="Prok_Mopterin_Oxidored"/>
</dbReference>
<dbReference type="NCBIfam" id="TIGR01409">
    <property type="entry name" value="TAT_signal_seq"/>
    <property type="match status" value="1"/>
</dbReference>
<evidence type="ECO:0000256" key="4">
    <source>
        <dbReference type="ARBA" id="ARBA00023002"/>
    </source>
</evidence>
<keyword evidence="3" id="KW-0732">Signal</keyword>